<feature type="non-terminal residue" evidence="1">
    <location>
        <position position="1"/>
    </location>
</feature>
<evidence type="ECO:0000313" key="1">
    <source>
        <dbReference type="EMBL" id="SVD17915.1"/>
    </source>
</evidence>
<dbReference type="EMBL" id="UINC01134395">
    <property type="protein sequence ID" value="SVD17915.1"/>
    <property type="molecule type" value="Genomic_DNA"/>
</dbReference>
<protein>
    <submittedName>
        <fullName evidence="1">Uncharacterized protein</fullName>
    </submittedName>
</protein>
<gene>
    <name evidence="1" type="ORF">METZ01_LOCUS370769</name>
</gene>
<sequence length="204" mass="23765">NWAGDKHLTHNFITAWEKCIADAKSKEPKPKVKKVNTHHIKKLLGQLNNLDGTVLKEVVEVGILNPKFRTALQTQKTNQGIKVGGYLIKINYSGKRQSYDIIRISDKKDVVLDVKLYEMAFCLVNYLNEGVLATDPRMVELHRLYSEYLMYSNLASQYKRRYYDAQKEDNQAKQMQNQEDFEKNRDIALDYKSEIIDLFKKNTS</sequence>
<proteinExistence type="predicted"/>
<reference evidence="1" key="1">
    <citation type="submission" date="2018-05" db="EMBL/GenBank/DDBJ databases">
        <authorList>
            <person name="Lanie J.A."/>
            <person name="Ng W.-L."/>
            <person name="Kazmierczak K.M."/>
            <person name="Andrzejewski T.M."/>
            <person name="Davidsen T.M."/>
            <person name="Wayne K.J."/>
            <person name="Tettelin H."/>
            <person name="Glass J.I."/>
            <person name="Rusch D."/>
            <person name="Podicherti R."/>
            <person name="Tsui H.-C.T."/>
            <person name="Winkler M.E."/>
        </authorList>
    </citation>
    <scope>NUCLEOTIDE SEQUENCE</scope>
</reference>
<accession>A0A382T816</accession>
<name>A0A382T816_9ZZZZ</name>
<dbReference type="AlphaFoldDB" id="A0A382T816"/>
<organism evidence="1">
    <name type="scientific">marine metagenome</name>
    <dbReference type="NCBI Taxonomy" id="408172"/>
    <lineage>
        <taxon>unclassified sequences</taxon>
        <taxon>metagenomes</taxon>
        <taxon>ecological metagenomes</taxon>
    </lineage>
</organism>